<evidence type="ECO:0000256" key="10">
    <source>
        <dbReference type="ARBA" id="ARBA00030308"/>
    </source>
</evidence>
<evidence type="ECO:0000256" key="5">
    <source>
        <dbReference type="ARBA" id="ARBA00022723"/>
    </source>
</evidence>
<evidence type="ECO:0000256" key="11">
    <source>
        <dbReference type="ARBA" id="ARBA00033056"/>
    </source>
</evidence>
<keyword evidence="6" id="KW-0378">Hydrolase</keyword>
<evidence type="ECO:0000256" key="8">
    <source>
        <dbReference type="ARBA" id="ARBA00025164"/>
    </source>
</evidence>
<evidence type="ECO:0000256" key="1">
    <source>
        <dbReference type="ARBA" id="ARBA00001946"/>
    </source>
</evidence>
<evidence type="ECO:0000256" key="9">
    <source>
        <dbReference type="ARBA" id="ARBA00030162"/>
    </source>
</evidence>
<gene>
    <name evidence="14" type="ORF">N7U68_19065</name>
</gene>
<dbReference type="PANTHER" id="PTHR11839:SF5">
    <property type="entry name" value="ADP-RIBOSE PYROPHOSPHATASE"/>
    <property type="match status" value="1"/>
</dbReference>
<name>A0ABY6DH61_9RHOB</name>
<keyword evidence="5" id="KW-0479">Metal-binding</keyword>
<accession>A0ABY6DH61</accession>
<evidence type="ECO:0000256" key="2">
    <source>
        <dbReference type="ARBA" id="ARBA00007482"/>
    </source>
</evidence>
<dbReference type="PANTHER" id="PTHR11839">
    <property type="entry name" value="UDP/ADP-SUGAR PYROPHOSPHATASE"/>
    <property type="match status" value="1"/>
</dbReference>
<dbReference type="Gene3D" id="3.10.490.10">
    <property type="entry name" value="Gamma-glutamyl cyclotransferase-like"/>
    <property type="match status" value="1"/>
</dbReference>
<reference evidence="14" key="1">
    <citation type="submission" date="2022-10" db="EMBL/GenBank/DDBJ databases">
        <title>Roseovarius pelagicus sp. nov., isolated from Arctic seawater.</title>
        <authorList>
            <person name="Hong Y.W."/>
            <person name="Hwang C.Y."/>
        </authorList>
    </citation>
    <scope>NUCLEOTIDE SEQUENCE</scope>
    <source>
        <strain evidence="14">HL-MP18</strain>
    </source>
</reference>
<evidence type="ECO:0000256" key="12">
    <source>
        <dbReference type="ARBA" id="ARBA00049546"/>
    </source>
</evidence>
<evidence type="ECO:0000256" key="4">
    <source>
        <dbReference type="ARBA" id="ARBA00013297"/>
    </source>
</evidence>
<dbReference type="InterPro" id="IPR036568">
    <property type="entry name" value="GGCT-like_sf"/>
</dbReference>
<dbReference type="Pfam" id="PF06094">
    <property type="entry name" value="GGACT"/>
    <property type="match status" value="1"/>
</dbReference>
<dbReference type="Pfam" id="PF00293">
    <property type="entry name" value="NUDIX"/>
    <property type="match status" value="1"/>
</dbReference>
<dbReference type="InterPro" id="IPR000086">
    <property type="entry name" value="NUDIX_hydrolase_dom"/>
</dbReference>
<comment type="cofactor">
    <cofactor evidence="1">
        <name>Mg(2+)</name>
        <dbReference type="ChEBI" id="CHEBI:18420"/>
    </cofactor>
</comment>
<dbReference type="Gene3D" id="3.90.79.10">
    <property type="entry name" value="Nucleoside Triphosphate Pyrophosphohydrolase"/>
    <property type="match status" value="1"/>
</dbReference>
<protein>
    <recommendedName>
        <fullName evidence="4">ADP-ribose pyrophosphatase</fullName>
        <ecNumber evidence="3">3.6.1.13</ecNumber>
    </recommendedName>
    <alternativeName>
        <fullName evidence="9">ADP-ribose diphosphatase</fullName>
    </alternativeName>
    <alternativeName>
        <fullName evidence="11">ADP-ribose phosphohydrolase</fullName>
    </alternativeName>
    <alternativeName>
        <fullName evidence="10">Adenosine diphosphoribose pyrophosphatase</fullName>
    </alternativeName>
</protein>
<evidence type="ECO:0000256" key="3">
    <source>
        <dbReference type="ARBA" id="ARBA00012453"/>
    </source>
</evidence>
<keyword evidence="15" id="KW-1185">Reference proteome</keyword>
<feature type="domain" description="Nudix hydrolase" evidence="13">
    <location>
        <begin position="220"/>
        <end position="365"/>
    </location>
</feature>
<dbReference type="CDD" id="cd24155">
    <property type="entry name" value="NUDIX_ADPRase"/>
    <property type="match status" value="1"/>
</dbReference>
<evidence type="ECO:0000259" key="13">
    <source>
        <dbReference type="PROSITE" id="PS51462"/>
    </source>
</evidence>
<dbReference type="InterPro" id="IPR013024">
    <property type="entry name" value="GGCT-like"/>
</dbReference>
<comment type="function">
    <text evidence="8">Acts on ADP-mannose and ADP-glucose as well as ADP-ribose. Prevents glycogen biosynthesis. The reaction catalyzed by this enzyme is a limiting step of the gluconeogenic process.</text>
</comment>
<proteinExistence type="inferred from homology"/>
<comment type="similarity">
    <text evidence="2">Belongs to the Nudix hydrolase family. NudF subfamily.</text>
</comment>
<keyword evidence="7" id="KW-0460">Magnesium</keyword>
<sequence>MAALFFYGTLRDPELMQIVMGSASEGVVITDALLPDHAVYWANGQSFPTIEVCAGAKAPGVLLTGLNETAVARFDFYEGSFGYTLRPVEVRANDVTHAALVYFPEPGLWQAGAPFDLALWQRQTGPLNRLSAVEEMSYFNLISGEELARRVPMIRGRAASRLAAAKGVPAEVRSAQSRDGIEQISVEAAHAGFFLTQVYHLRHPTFSGGMSDELRREVFVAVDAAIVLPYDPVRDRVLLVEQFRMGPYGRGDPRPWMLEPVAGHVDPGETPEQAARRECLEEARLELIALERINSFYATPGSSTEYFHCYLGLCALPDREQGNGGLATENEDIRTHVLPFDDAMRLCTTGEADNGPLIVSLTWLALNRDRLRASA</sequence>
<dbReference type="InterPro" id="IPR015797">
    <property type="entry name" value="NUDIX_hydrolase-like_dom_sf"/>
</dbReference>
<dbReference type="InterPro" id="IPR009288">
    <property type="entry name" value="AIG2-like_dom"/>
</dbReference>
<evidence type="ECO:0000313" key="15">
    <source>
        <dbReference type="Proteomes" id="UP001064087"/>
    </source>
</evidence>
<dbReference type="Proteomes" id="UP001064087">
    <property type="component" value="Chromosome"/>
</dbReference>
<dbReference type="CDD" id="cd06661">
    <property type="entry name" value="GGCT_like"/>
    <property type="match status" value="1"/>
</dbReference>
<evidence type="ECO:0000256" key="6">
    <source>
        <dbReference type="ARBA" id="ARBA00022801"/>
    </source>
</evidence>
<evidence type="ECO:0000256" key="7">
    <source>
        <dbReference type="ARBA" id="ARBA00022842"/>
    </source>
</evidence>
<dbReference type="InterPro" id="IPR004385">
    <property type="entry name" value="NDP_pyrophosphatase"/>
</dbReference>
<dbReference type="PROSITE" id="PS51462">
    <property type="entry name" value="NUDIX"/>
    <property type="match status" value="1"/>
</dbReference>
<dbReference type="EMBL" id="CP106738">
    <property type="protein sequence ID" value="UXX83150.1"/>
    <property type="molecule type" value="Genomic_DNA"/>
</dbReference>
<organism evidence="14 15">
    <name type="scientific">Roseovarius pelagicus</name>
    <dbReference type="NCBI Taxonomy" id="2980108"/>
    <lineage>
        <taxon>Bacteria</taxon>
        <taxon>Pseudomonadati</taxon>
        <taxon>Pseudomonadota</taxon>
        <taxon>Alphaproteobacteria</taxon>
        <taxon>Rhodobacterales</taxon>
        <taxon>Roseobacteraceae</taxon>
        <taxon>Roseovarius</taxon>
    </lineage>
</organism>
<dbReference type="SUPFAM" id="SSF55811">
    <property type="entry name" value="Nudix"/>
    <property type="match status" value="1"/>
</dbReference>
<dbReference type="EC" id="3.6.1.13" evidence="3"/>
<comment type="catalytic activity">
    <reaction evidence="12">
        <text>ADP-D-ribose + H2O = D-ribose 5-phosphate + AMP + 2 H(+)</text>
        <dbReference type="Rhea" id="RHEA:10412"/>
        <dbReference type="ChEBI" id="CHEBI:15377"/>
        <dbReference type="ChEBI" id="CHEBI:15378"/>
        <dbReference type="ChEBI" id="CHEBI:57967"/>
        <dbReference type="ChEBI" id="CHEBI:78346"/>
        <dbReference type="ChEBI" id="CHEBI:456215"/>
        <dbReference type="EC" id="3.6.1.13"/>
    </reaction>
</comment>
<dbReference type="NCBIfam" id="TIGR00052">
    <property type="entry name" value="nudix-type nucleoside diphosphatase, YffH/AdpP family"/>
    <property type="match status" value="1"/>
</dbReference>
<evidence type="ECO:0000313" key="14">
    <source>
        <dbReference type="EMBL" id="UXX83150.1"/>
    </source>
</evidence>
<dbReference type="SUPFAM" id="SSF110857">
    <property type="entry name" value="Gamma-glutamyl cyclotransferase-like"/>
    <property type="match status" value="1"/>
</dbReference>
<dbReference type="RefSeq" id="WP_263047844.1">
    <property type="nucleotide sequence ID" value="NZ_CP106738.1"/>
</dbReference>